<dbReference type="InterPro" id="IPR036691">
    <property type="entry name" value="Endo/exonu/phosph_ase_sf"/>
</dbReference>
<protein>
    <recommendedName>
        <fullName evidence="3">Endonuclease/exonuclease/phosphatase domain-containing protein</fullName>
    </recommendedName>
</protein>
<name>A0A7N2LBZ8_QUELO</name>
<evidence type="ECO:0008006" key="3">
    <source>
        <dbReference type="Google" id="ProtNLM"/>
    </source>
</evidence>
<dbReference type="PANTHER" id="PTHR33710:SF62">
    <property type="entry name" value="DUF4283 DOMAIN PROTEIN"/>
    <property type="match status" value="1"/>
</dbReference>
<dbReference type="EnsemblPlants" id="QL04p004520:mrna">
    <property type="protein sequence ID" value="QL04p004520:mrna"/>
    <property type="gene ID" value="QL04p004520"/>
</dbReference>
<reference evidence="1 2" key="1">
    <citation type="journal article" date="2016" name="G3 (Bethesda)">
        <title>First Draft Assembly and Annotation of the Genome of a California Endemic Oak Quercus lobata Nee (Fagaceae).</title>
        <authorList>
            <person name="Sork V.L."/>
            <person name="Fitz-Gibbon S.T."/>
            <person name="Puiu D."/>
            <person name="Crepeau M."/>
            <person name="Gugger P.F."/>
            <person name="Sherman R."/>
            <person name="Stevens K."/>
            <person name="Langley C.H."/>
            <person name="Pellegrini M."/>
            <person name="Salzberg S.L."/>
        </authorList>
    </citation>
    <scope>NUCLEOTIDE SEQUENCE [LARGE SCALE GENOMIC DNA]</scope>
    <source>
        <strain evidence="1 2">cv. SW786</strain>
    </source>
</reference>
<reference evidence="1" key="2">
    <citation type="submission" date="2021-01" db="UniProtKB">
        <authorList>
            <consortium name="EnsemblPlants"/>
        </authorList>
    </citation>
    <scope>IDENTIFICATION</scope>
</reference>
<sequence length="300" mass="35769">MEDLSMLWKKLSLTEEEENEYCGQTFETTRVDSFPKNHIDAIVNGGTTEAWRFTGFYEEPDASHREEAWSMLRLLHSKPHLPWCCMGDFNELLHTEEKRGGRLRPHAQMQAFCEALDFCGFLDLGFTGPEFTWHGRRHEYMIWERLDRGMANYDWMSKFLVATVRHLHYYSSDHQPICLILNPNNEAQRWIRKPFWFEKMWLADKGCGNMVLRAWQVENHGTPMFKVTQKLKKCKKMLKSWSREHFGNVKNQIKKKKEELWKAEELAANEGSYDLVVSLKHELNFLLEKESPMWRQRARM</sequence>
<dbReference type="EMBL" id="LRBV02000004">
    <property type="status" value="NOT_ANNOTATED_CDS"/>
    <property type="molecule type" value="Genomic_DNA"/>
</dbReference>
<dbReference type="InParanoid" id="A0A7N2LBZ8"/>
<evidence type="ECO:0000313" key="2">
    <source>
        <dbReference type="Proteomes" id="UP000594261"/>
    </source>
</evidence>
<dbReference type="AlphaFoldDB" id="A0A7N2LBZ8"/>
<dbReference type="SUPFAM" id="SSF56219">
    <property type="entry name" value="DNase I-like"/>
    <property type="match status" value="1"/>
</dbReference>
<dbReference type="PANTHER" id="PTHR33710">
    <property type="entry name" value="BNAC02G09200D PROTEIN"/>
    <property type="match status" value="1"/>
</dbReference>
<accession>A0A7N2LBZ8</accession>
<keyword evidence="2" id="KW-1185">Reference proteome</keyword>
<dbReference type="OMA" id="SANNEPY"/>
<evidence type="ECO:0000313" key="1">
    <source>
        <dbReference type="EnsemblPlants" id="QL04p004520:mrna"/>
    </source>
</evidence>
<dbReference type="Gramene" id="QL04p004520:mrna">
    <property type="protein sequence ID" value="QL04p004520:mrna"/>
    <property type="gene ID" value="QL04p004520"/>
</dbReference>
<proteinExistence type="predicted"/>
<organism evidence="1 2">
    <name type="scientific">Quercus lobata</name>
    <name type="common">Valley oak</name>
    <dbReference type="NCBI Taxonomy" id="97700"/>
    <lineage>
        <taxon>Eukaryota</taxon>
        <taxon>Viridiplantae</taxon>
        <taxon>Streptophyta</taxon>
        <taxon>Embryophyta</taxon>
        <taxon>Tracheophyta</taxon>
        <taxon>Spermatophyta</taxon>
        <taxon>Magnoliopsida</taxon>
        <taxon>eudicotyledons</taxon>
        <taxon>Gunneridae</taxon>
        <taxon>Pentapetalae</taxon>
        <taxon>rosids</taxon>
        <taxon>fabids</taxon>
        <taxon>Fagales</taxon>
        <taxon>Fagaceae</taxon>
        <taxon>Quercus</taxon>
    </lineage>
</organism>
<dbReference type="Proteomes" id="UP000594261">
    <property type="component" value="Chromosome 4"/>
</dbReference>
<dbReference type="Gene3D" id="3.60.10.10">
    <property type="entry name" value="Endonuclease/exonuclease/phosphatase"/>
    <property type="match status" value="1"/>
</dbReference>